<evidence type="ECO:0000256" key="3">
    <source>
        <dbReference type="ARBA" id="ARBA00012438"/>
    </source>
</evidence>
<evidence type="ECO:0000259" key="10">
    <source>
        <dbReference type="PROSITE" id="PS50109"/>
    </source>
</evidence>
<dbReference type="Gene3D" id="3.30.565.10">
    <property type="entry name" value="Histidine kinase-like ATPase, C-terminal domain"/>
    <property type="match status" value="1"/>
</dbReference>
<dbReference type="CDD" id="cd00075">
    <property type="entry name" value="HATPase"/>
    <property type="match status" value="1"/>
</dbReference>
<dbReference type="Proteomes" id="UP001168620">
    <property type="component" value="Unassembled WGS sequence"/>
</dbReference>
<feature type="domain" description="Histidine kinase" evidence="10">
    <location>
        <begin position="155"/>
        <end position="371"/>
    </location>
</feature>
<keyword evidence="5" id="KW-0808">Transferase</keyword>
<dbReference type="InterPro" id="IPR036097">
    <property type="entry name" value="HisK_dim/P_sf"/>
</dbReference>
<sequence>MDPTMQAFLAAIIGALVGGAAVLAWAVSERQQHRLPATDEPVVPAGVATVLSVLRSSAVVVDESDVVLKASAPAYSMGLVRGTVLTSDELADLVRQVRRDGQIRETELLIERAGVPARNVSARVAPLSSRLVLVLVEDRTRERRVEAVRRDFVANVSHELKTPVGAIRLLSEAVAEAADDPDAVKRFSDRMLVESERLGQLVQQVIELSRLQADDPLEAPQPVAVDEVIDVAVDTSAIDASAKRITVVTGGTTGLRVLGNAEQVAAAVSNLVANAVSYSDPDSTVLVATKAEDGMVEISVVDQGIGIPSREIDRIFERFYRVDPARHRSTGGTGLGLSIVKHVAATHGGEVRVWSVEGQGSTFTLTLPQQADRPSHLSGHHVSDHLVPGPLVPDPVNQEERP</sequence>
<evidence type="ECO:0000256" key="8">
    <source>
        <dbReference type="ARBA" id="ARBA00039401"/>
    </source>
</evidence>
<comment type="caution">
    <text evidence="11">The sequence shown here is derived from an EMBL/GenBank/DDBJ whole genome shotgun (WGS) entry which is preliminary data.</text>
</comment>
<evidence type="ECO:0000256" key="2">
    <source>
        <dbReference type="ARBA" id="ARBA00004236"/>
    </source>
</evidence>
<dbReference type="SMART" id="SM00388">
    <property type="entry name" value="HisKA"/>
    <property type="match status" value="1"/>
</dbReference>
<dbReference type="CDD" id="cd00082">
    <property type="entry name" value="HisKA"/>
    <property type="match status" value="1"/>
</dbReference>
<evidence type="ECO:0000313" key="11">
    <source>
        <dbReference type="EMBL" id="MDN4174578.1"/>
    </source>
</evidence>
<keyword evidence="4" id="KW-0597">Phosphoprotein</keyword>
<keyword evidence="11" id="KW-0067">ATP-binding</keyword>
<keyword evidence="12" id="KW-1185">Reference proteome</keyword>
<evidence type="ECO:0000313" key="12">
    <source>
        <dbReference type="Proteomes" id="UP001168620"/>
    </source>
</evidence>
<reference evidence="11" key="1">
    <citation type="submission" date="2023-06" db="EMBL/GenBank/DDBJ databases">
        <title>Draft genome sequence of Nocardioides sp. SOB77.</title>
        <authorList>
            <person name="Zhang G."/>
        </authorList>
    </citation>
    <scope>NUCLEOTIDE SEQUENCE</scope>
    <source>
        <strain evidence="11">SOB77</strain>
    </source>
</reference>
<keyword evidence="11" id="KW-0547">Nucleotide-binding</keyword>
<proteinExistence type="predicted"/>
<dbReference type="PRINTS" id="PR00344">
    <property type="entry name" value="BCTRLSENSOR"/>
</dbReference>
<evidence type="ECO:0000256" key="6">
    <source>
        <dbReference type="ARBA" id="ARBA00022777"/>
    </source>
</evidence>
<keyword evidence="7" id="KW-0902">Two-component regulatory system</keyword>
<dbReference type="PANTHER" id="PTHR45453:SF1">
    <property type="entry name" value="PHOSPHATE REGULON SENSOR PROTEIN PHOR"/>
    <property type="match status" value="1"/>
</dbReference>
<dbReference type="EC" id="2.7.13.3" evidence="3"/>
<dbReference type="SUPFAM" id="SSF47384">
    <property type="entry name" value="Homodimeric domain of signal transducing histidine kinase"/>
    <property type="match status" value="1"/>
</dbReference>
<dbReference type="InterPro" id="IPR003594">
    <property type="entry name" value="HATPase_dom"/>
</dbReference>
<evidence type="ECO:0000256" key="5">
    <source>
        <dbReference type="ARBA" id="ARBA00022679"/>
    </source>
</evidence>
<keyword evidence="6" id="KW-0418">Kinase</keyword>
<dbReference type="InterPro" id="IPR004358">
    <property type="entry name" value="Sig_transdc_His_kin-like_C"/>
</dbReference>
<dbReference type="Gene3D" id="1.10.287.130">
    <property type="match status" value="1"/>
</dbReference>
<dbReference type="PANTHER" id="PTHR45453">
    <property type="entry name" value="PHOSPHATE REGULON SENSOR PROTEIN PHOR"/>
    <property type="match status" value="1"/>
</dbReference>
<evidence type="ECO:0000256" key="7">
    <source>
        <dbReference type="ARBA" id="ARBA00023012"/>
    </source>
</evidence>
<dbReference type="InterPro" id="IPR036890">
    <property type="entry name" value="HATPase_C_sf"/>
</dbReference>
<comment type="catalytic activity">
    <reaction evidence="1">
        <text>ATP + protein L-histidine = ADP + protein N-phospho-L-histidine.</text>
        <dbReference type="EC" id="2.7.13.3"/>
    </reaction>
</comment>
<evidence type="ECO:0000256" key="9">
    <source>
        <dbReference type="SAM" id="MobiDB-lite"/>
    </source>
</evidence>
<dbReference type="GO" id="GO:0005524">
    <property type="term" value="F:ATP binding"/>
    <property type="evidence" value="ECO:0007669"/>
    <property type="project" value="UniProtKB-KW"/>
</dbReference>
<evidence type="ECO:0000256" key="1">
    <source>
        <dbReference type="ARBA" id="ARBA00000085"/>
    </source>
</evidence>
<feature type="region of interest" description="Disordered" evidence="9">
    <location>
        <begin position="370"/>
        <end position="402"/>
    </location>
</feature>
<dbReference type="SUPFAM" id="SSF55874">
    <property type="entry name" value="ATPase domain of HSP90 chaperone/DNA topoisomerase II/histidine kinase"/>
    <property type="match status" value="1"/>
</dbReference>
<dbReference type="InterPro" id="IPR003661">
    <property type="entry name" value="HisK_dim/P_dom"/>
</dbReference>
<dbReference type="InterPro" id="IPR050351">
    <property type="entry name" value="BphY/WalK/GraS-like"/>
</dbReference>
<dbReference type="SMART" id="SM00387">
    <property type="entry name" value="HATPase_c"/>
    <property type="match status" value="1"/>
</dbReference>
<dbReference type="Pfam" id="PF00512">
    <property type="entry name" value="HisKA"/>
    <property type="match status" value="1"/>
</dbReference>
<gene>
    <name evidence="11" type="ORF">QWY28_16575</name>
</gene>
<evidence type="ECO:0000256" key="4">
    <source>
        <dbReference type="ARBA" id="ARBA00022553"/>
    </source>
</evidence>
<dbReference type="PROSITE" id="PS50109">
    <property type="entry name" value="HIS_KIN"/>
    <property type="match status" value="1"/>
</dbReference>
<dbReference type="RefSeq" id="WP_300953671.1">
    <property type="nucleotide sequence ID" value="NZ_JAUHJQ010000007.1"/>
</dbReference>
<comment type="subcellular location">
    <subcellularLocation>
        <location evidence="2">Cell membrane</location>
    </subcellularLocation>
</comment>
<accession>A0ABT8FIR9</accession>
<dbReference type="Pfam" id="PF02518">
    <property type="entry name" value="HATPase_c"/>
    <property type="match status" value="1"/>
</dbReference>
<organism evidence="11 12">
    <name type="scientific">Nocardioides oceani</name>
    <dbReference type="NCBI Taxonomy" id="3058369"/>
    <lineage>
        <taxon>Bacteria</taxon>
        <taxon>Bacillati</taxon>
        <taxon>Actinomycetota</taxon>
        <taxon>Actinomycetes</taxon>
        <taxon>Propionibacteriales</taxon>
        <taxon>Nocardioidaceae</taxon>
        <taxon>Nocardioides</taxon>
    </lineage>
</organism>
<dbReference type="EMBL" id="JAUHJQ010000007">
    <property type="protein sequence ID" value="MDN4174578.1"/>
    <property type="molecule type" value="Genomic_DNA"/>
</dbReference>
<protein>
    <recommendedName>
        <fullName evidence="8">Sensor-like histidine kinase SenX3</fullName>
        <ecNumber evidence="3">2.7.13.3</ecNumber>
    </recommendedName>
</protein>
<name>A0ABT8FIR9_9ACTN</name>
<dbReference type="InterPro" id="IPR005467">
    <property type="entry name" value="His_kinase_dom"/>
</dbReference>